<dbReference type="PANTHER" id="PTHR45527:SF1">
    <property type="entry name" value="FATTY ACID SYNTHASE"/>
    <property type="match status" value="1"/>
</dbReference>
<protein>
    <recommendedName>
        <fullName evidence="1">oleoyl-[acyl-carrier-protein] hydrolase</fullName>
        <ecNumber evidence="1">3.1.2.14</ecNumber>
    </recommendedName>
</protein>
<dbReference type="GO" id="GO:0009239">
    <property type="term" value="P:enterobactin biosynthetic process"/>
    <property type="evidence" value="ECO:0007669"/>
    <property type="project" value="TreeGrafter"/>
</dbReference>
<dbReference type="Pfam" id="PF00550">
    <property type="entry name" value="PP-binding"/>
    <property type="match status" value="1"/>
</dbReference>
<dbReference type="GO" id="GO:0009366">
    <property type="term" value="C:enterobactin synthetase complex"/>
    <property type="evidence" value="ECO:0007669"/>
    <property type="project" value="TreeGrafter"/>
</dbReference>
<dbReference type="Gene3D" id="3.30.559.10">
    <property type="entry name" value="Chloramphenicol acetyltransferase-like domain"/>
    <property type="match status" value="1"/>
</dbReference>
<reference evidence="4" key="1">
    <citation type="submission" date="2022-11" db="UniProtKB">
        <authorList>
            <consortium name="WormBaseParasite"/>
        </authorList>
    </citation>
    <scope>IDENTIFICATION</scope>
</reference>
<feature type="domain" description="Carrier" evidence="2">
    <location>
        <begin position="485"/>
        <end position="560"/>
    </location>
</feature>
<dbReference type="GO" id="GO:0016297">
    <property type="term" value="F:fatty acyl-[ACP] hydrolase activity"/>
    <property type="evidence" value="ECO:0007669"/>
    <property type="project" value="UniProtKB-EC"/>
</dbReference>
<dbReference type="SUPFAM" id="SSF47336">
    <property type="entry name" value="ACP-like"/>
    <property type="match status" value="1"/>
</dbReference>
<dbReference type="SUPFAM" id="SSF52777">
    <property type="entry name" value="CoA-dependent acyltransferases"/>
    <property type="match status" value="2"/>
</dbReference>
<dbReference type="Pfam" id="PF00668">
    <property type="entry name" value="Condensation"/>
    <property type="match status" value="1"/>
</dbReference>
<dbReference type="WBParaSite" id="jg24244">
    <property type="protein sequence ID" value="jg24244"/>
    <property type="gene ID" value="jg24244"/>
</dbReference>
<dbReference type="Gene3D" id="3.30.559.30">
    <property type="entry name" value="Nonribosomal peptide synthetase, condensation domain"/>
    <property type="match status" value="1"/>
</dbReference>
<dbReference type="InterPro" id="IPR029058">
    <property type="entry name" value="AB_hydrolase_fold"/>
</dbReference>
<dbReference type="GO" id="GO:0043041">
    <property type="term" value="P:amino acid activation for nonribosomal peptide biosynthetic process"/>
    <property type="evidence" value="ECO:0007669"/>
    <property type="project" value="TreeGrafter"/>
</dbReference>
<dbReference type="Gene3D" id="1.10.1200.10">
    <property type="entry name" value="ACP-like"/>
    <property type="match status" value="1"/>
</dbReference>
<name>A0A915DZ70_9BILA</name>
<dbReference type="EC" id="3.1.2.14" evidence="1"/>
<dbReference type="AlphaFoldDB" id="A0A915DZ70"/>
<dbReference type="InterPro" id="IPR036736">
    <property type="entry name" value="ACP-like_sf"/>
</dbReference>
<dbReference type="Gene3D" id="3.40.50.1820">
    <property type="entry name" value="alpha/beta hydrolase"/>
    <property type="match status" value="1"/>
</dbReference>
<dbReference type="GO" id="GO:0031177">
    <property type="term" value="F:phosphopantetheine binding"/>
    <property type="evidence" value="ECO:0007669"/>
    <property type="project" value="TreeGrafter"/>
</dbReference>
<dbReference type="PROSITE" id="PS50075">
    <property type="entry name" value="CARRIER"/>
    <property type="match status" value="1"/>
</dbReference>
<proteinExistence type="predicted"/>
<evidence type="ECO:0000259" key="2">
    <source>
        <dbReference type="PROSITE" id="PS50075"/>
    </source>
</evidence>
<evidence type="ECO:0000256" key="1">
    <source>
        <dbReference type="ARBA" id="ARBA00012480"/>
    </source>
</evidence>
<accession>A0A915DZ70</accession>
<dbReference type="InterPro" id="IPR001031">
    <property type="entry name" value="Thioesterase"/>
</dbReference>
<evidence type="ECO:0000313" key="4">
    <source>
        <dbReference type="WBParaSite" id="jg24244"/>
    </source>
</evidence>
<keyword evidence="3" id="KW-1185">Reference proteome</keyword>
<dbReference type="Proteomes" id="UP000887574">
    <property type="component" value="Unplaced"/>
</dbReference>
<dbReference type="GO" id="GO:0005829">
    <property type="term" value="C:cytosol"/>
    <property type="evidence" value="ECO:0007669"/>
    <property type="project" value="TreeGrafter"/>
</dbReference>
<dbReference type="PANTHER" id="PTHR45527">
    <property type="entry name" value="NONRIBOSOMAL PEPTIDE SYNTHETASE"/>
    <property type="match status" value="1"/>
</dbReference>
<dbReference type="InterPro" id="IPR023213">
    <property type="entry name" value="CAT-like_dom_sf"/>
</dbReference>
<dbReference type="Pfam" id="PF00975">
    <property type="entry name" value="Thioesterase"/>
    <property type="match status" value="1"/>
</dbReference>
<evidence type="ECO:0000313" key="3">
    <source>
        <dbReference type="Proteomes" id="UP000887574"/>
    </source>
</evidence>
<sequence length="836" mass="95859">MFNRQNLDLTLKDLLNPNTSLKQFIYKLEANIAYNLTKTVPSINTDCMTFRNIPLSYQQEQMYYLSHVDAPNTYYLPLIQQFTLDLDVAALHIAFLQTLQHNPTLRTRITESSDYDLFQEHLSLTETYFAYPANIYVQSNQQILTEIKQFSDQKLDLRKEPPLRCRLFKTKTVHILVVLVHHIAIDATSTQIIEQEIAHRYNHLKNSHKSKIPFPTKSMTYAQWSVRQKNEENQIIMHEKSVELADRIVHKLPHRLDVKQLFSYSTYPDVEKLNFEVSICAIRSCGITAYSFFSIALAHAFELWKNNNEKCVLFVGSPASNRACEDISQTIGNFLTNIIVMLPLDITTQLPFAALAKLVQQEIDKANQYSDLPYPIVHEAICKKSCEKHENLFEVFLNCRYGLEDEQSLKQMEDAVLDLEFAEELLDSIRINKANQFLEINVDQMSSKKCFQVQMRSNDKTVELSKFFELFKIKCLGIAKVGRMQIAEGVRLAVCQTLSPNIKLEHIKDEDNFFALGGNSFSLLKLRRKLNERFEVEVDIQQLISNPGMQAIEKHVEDLVLHNFQVSSHESLDRDENSSEAVLNPSSVSKIVVQNIFVPDSRNTPEVILVLFHPLIGGNICYRHLSRQLQKQAKRLFWIIGIQHPATFSDTPLPNIDSLHQLTQFYADRITDHFKSLIHDIAEAKLVFVGASLGSVLAYECAQKMKDDLCVDLIVSIDGSAGPTTSISKAEHIKQMLQVINGHTTIVHDSTVIEAMLENSWVLLEMRVSHKFTMELKKNMEIVMLKVKDSKEVVDDYGWSNLGHKVTITEIDGDHATMLNEIHSKNLAVIVWKYIL</sequence>
<dbReference type="InterPro" id="IPR009081">
    <property type="entry name" value="PP-bd_ACP"/>
</dbReference>
<dbReference type="InterPro" id="IPR001242">
    <property type="entry name" value="Condensation_dom"/>
</dbReference>
<organism evidence="3 4">
    <name type="scientific">Ditylenchus dipsaci</name>
    <dbReference type="NCBI Taxonomy" id="166011"/>
    <lineage>
        <taxon>Eukaryota</taxon>
        <taxon>Metazoa</taxon>
        <taxon>Ecdysozoa</taxon>
        <taxon>Nematoda</taxon>
        <taxon>Chromadorea</taxon>
        <taxon>Rhabditida</taxon>
        <taxon>Tylenchina</taxon>
        <taxon>Tylenchomorpha</taxon>
        <taxon>Sphaerularioidea</taxon>
        <taxon>Anguinidae</taxon>
        <taxon>Anguininae</taxon>
        <taxon>Ditylenchus</taxon>
    </lineage>
</organism>
<dbReference type="GO" id="GO:0047527">
    <property type="term" value="F:2,3-dihydroxybenzoate-serine ligase activity"/>
    <property type="evidence" value="ECO:0007669"/>
    <property type="project" value="TreeGrafter"/>
</dbReference>
<dbReference type="SUPFAM" id="SSF53474">
    <property type="entry name" value="alpha/beta-Hydrolases"/>
    <property type="match status" value="1"/>
</dbReference>